<evidence type="ECO:0000313" key="7">
    <source>
        <dbReference type="Proteomes" id="UP000315983"/>
    </source>
</evidence>
<dbReference type="GO" id="GO:0008757">
    <property type="term" value="F:S-adenosylmethionine-dependent methyltransferase activity"/>
    <property type="evidence" value="ECO:0007669"/>
    <property type="project" value="InterPro"/>
</dbReference>
<dbReference type="CDD" id="cd02440">
    <property type="entry name" value="AdoMet_MTases"/>
    <property type="match status" value="1"/>
</dbReference>
<dbReference type="PANTHER" id="PTHR44068">
    <property type="entry name" value="ZGC:194242"/>
    <property type="match status" value="1"/>
</dbReference>
<evidence type="ECO:0000256" key="2">
    <source>
        <dbReference type="ARBA" id="ARBA00022679"/>
    </source>
</evidence>
<evidence type="ECO:0000313" key="6">
    <source>
        <dbReference type="EMBL" id="TQL39797.1"/>
    </source>
</evidence>
<dbReference type="SMART" id="SM00828">
    <property type="entry name" value="PKS_MT"/>
    <property type="match status" value="1"/>
</dbReference>
<gene>
    <name evidence="6" type="ORF">FB564_5070</name>
    <name evidence="5" type="ORF">Sar04_00220</name>
</gene>
<dbReference type="InterPro" id="IPR029063">
    <property type="entry name" value="SAM-dependent_MTases_sf"/>
</dbReference>
<comment type="caution">
    <text evidence="6">The sequence shown here is derived from an EMBL/GenBank/DDBJ whole genome shotgun (WGS) entry which is preliminary data.</text>
</comment>
<evidence type="ECO:0000313" key="5">
    <source>
        <dbReference type="EMBL" id="GIM81045.1"/>
    </source>
</evidence>
<feature type="domain" description="Polyketide synthase-like methyltransferase" evidence="4">
    <location>
        <begin position="36"/>
        <end position="273"/>
    </location>
</feature>
<dbReference type="Proteomes" id="UP000677457">
    <property type="component" value="Unassembled WGS sequence"/>
</dbReference>
<protein>
    <submittedName>
        <fullName evidence="6">27-O-demethylrifamycin SV methyltransferase</fullName>
    </submittedName>
    <submittedName>
        <fullName evidence="5">Methyltransferase type 11</fullName>
    </submittedName>
</protein>
<dbReference type="GO" id="GO:0032259">
    <property type="term" value="P:methylation"/>
    <property type="evidence" value="ECO:0007669"/>
    <property type="project" value="UniProtKB-KW"/>
</dbReference>
<reference evidence="6 7" key="1">
    <citation type="submission" date="2019-06" db="EMBL/GenBank/DDBJ databases">
        <title>Sequencing the genomes of 1000 actinobacteria strains.</title>
        <authorList>
            <person name="Klenk H.-P."/>
        </authorList>
    </citation>
    <scope>NUCLEOTIDE SEQUENCE [LARGE SCALE GENOMIC DNA]</scope>
    <source>
        <strain evidence="6 7">DSM 44819</strain>
    </source>
</reference>
<dbReference type="RefSeq" id="WP_016815484.1">
    <property type="nucleotide sequence ID" value="NZ_BOQM01000001.1"/>
</dbReference>
<keyword evidence="2 6" id="KW-0808">Transferase</keyword>
<dbReference type="InterPro" id="IPR025714">
    <property type="entry name" value="Methyltranfer_dom"/>
</dbReference>
<keyword evidence="3" id="KW-0949">S-adenosyl-L-methionine</keyword>
<dbReference type="SUPFAM" id="SSF53335">
    <property type="entry name" value="S-adenosyl-L-methionine-dependent methyltransferases"/>
    <property type="match status" value="1"/>
</dbReference>
<dbReference type="EMBL" id="VFOL01000001">
    <property type="protein sequence ID" value="TQL39797.1"/>
    <property type="molecule type" value="Genomic_DNA"/>
</dbReference>
<sequence length="274" mass="29638">MKKPTPNEIGQGYDAFADLLDQLWGVNLHHGYWEDASENVSVTGAANRLTDKLADLLTIEAGDRVLDLGCGIGEPAIRLATAHTIEVVGISISGRQVERAQERAVSAGLADRLSFELADAMDLPYPEESFDIVWALESLHHMPDRAHVLRQVTRVLRPGGRVAIGDFMLLPSAGGYEAGAARVNEASKGVLSVIGLDAYLAMIRAAGLVPVATEDVSKHTRPSWAKAEERFAALREQAVPHIGKEQFDLTLARFRAFSQEPALGYALLTAHKPA</sequence>
<evidence type="ECO:0000313" key="8">
    <source>
        <dbReference type="Proteomes" id="UP000677457"/>
    </source>
</evidence>
<evidence type="ECO:0000259" key="4">
    <source>
        <dbReference type="SMART" id="SM00828"/>
    </source>
</evidence>
<keyword evidence="8" id="KW-1185">Reference proteome</keyword>
<dbReference type="PANTHER" id="PTHR44068:SF11">
    <property type="entry name" value="GERANYL DIPHOSPHATE 2-C-METHYLTRANSFERASE"/>
    <property type="match status" value="1"/>
</dbReference>
<dbReference type="InterPro" id="IPR020803">
    <property type="entry name" value="MeTfrase_dom"/>
</dbReference>
<reference evidence="5 8" key="2">
    <citation type="submission" date="2021-03" db="EMBL/GenBank/DDBJ databases">
        <title>Whole genome shotgun sequence of Salinispora arenicola NBRC 105043.</title>
        <authorList>
            <person name="Komaki H."/>
            <person name="Tamura T."/>
        </authorList>
    </citation>
    <scope>NUCLEOTIDE SEQUENCE [LARGE SCALE GENOMIC DNA]</scope>
    <source>
        <strain evidence="5 8">NBRC 105043</strain>
    </source>
</reference>
<evidence type="ECO:0000256" key="1">
    <source>
        <dbReference type="ARBA" id="ARBA00022603"/>
    </source>
</evidence>
<keyword evidence="1 6" id="KW-0489">Methyltransferase</keyword>
<evidence type="ECO:0000256" key="3">
    <source>
        <dbReference type="ARBA" id="ARBA00022691"/>
    </source>
</evidence>
<organism evidence="6 7">
    <name type="scientific">Salinispora arenicola</name>
    <dbReference type="NCBI Taxonomy" id="168697"/>
    <lineage>
        <taxon>Bacteria</taxon>
        <taxon>Bacillati</taxon>
        <taxon>Actinomycetota</taxon>
        <taxon>Actinomycetes</taxon>
        <taxon>Micromonosporales</taxon>
        <taxon>Micromonosporaceae</taxon>
        <taxon>Salinispora</taxon>
    </lineage>
</organism>
<dbReference type="GeneID" id="93774179"/>
<accession>A0A542XVC5</accession>
<proteinExistence type="predicted"/>
<dbReference type="InterPro" id="IPR050447">
    <property type="entry name" value="Erg6_SMT_methyltransf"/>
</dbReference>
<dbReference type="Gene3D" id="3.40.50.150">
    <property type="entry name" value="Vaccinia Virus protein VP39"/>
    <property type="match status" value="1"/>
</dbReference>
<dbReference type="AlphaFoldDB" id="A0A542XVC5"/>
<dbReference type="Pfam" id="PF13847">
    <property type="entry name" value="Methyltransf_31"/>
    <property type="match status" value="1"/>
</dbReference>
<dbReference type="Proteomes" id="UP000315983">
    <property type="component" value="Unassembled WGS sequence"/>
</dbReference>
<name>A0A542XVC5_SALAC</name>
<dbReference type="EMBL" id="BOQM01000001">
    <property type="protein sequence ID" value="GIM81045.1"/>
    <property type="molecule type" value="Genomic_DNA"/>
</dbReference>